<dbReference type="Proteomes" id="UP000583929">
    <property type="component" value="Unassembled WGS sequence"/>
</dbReference>
<evidence type="ECO:0000313" key="4">
    <source>
        <dbReference type="Proteomes" id="UP000583929"/>
    </source>
</evidence>
<protein>
    <recommendedName>
        <fullName evidence="5">DUF4283 domain-containing protein</fullName>
    </recommendedName>
</protein>
<evidence type="ECO:0000313" key="2">
    <source>
        <dbReference type="EMBL" id="KAF4380505.1"/>
    </source>
</evidence>
<keyword evidence="4" id="KW-1185">Reference proteome</keyword>
<sequence>MPEWGDKHRILVGETWHFNNNLVVLHSPIILHNVSKADLSRVQFWVQTHRLPFLSKSQALAKKVDEWVGEYIDVYEYSLHEGWSSFIRTRAWIYISQPLMREKLANLPKIRDEHWLEFRYKNLPIFCFKGLLNDYMANRPYNNNYRHALIPNYYHSRLRNHEKFSYGNTENVMQLPPKFNAQQQEEKKSLEDILGTFTIDTNKRFNKNEAKLDNIETYLSNITTSMKNIKVQVGPWANVVSVVKKKSNFPSCTVVNPKEQCNAIPKGG</sequence>
<evidence type="ECO:0000313" key="3">
    <source>
        <dbReference type="Proteomes" id="UP000525078"/>
    </source>
</evidence>
<dbReference type="Proteomes" id="UP000525078">
    <property type="component" value="Unassembled WGS sequence"/>
</dbReference>
<dbReference type="EMBL" id="JAATIP010000381">
    <property type="protein sequence ID" value="KAF4349863.1"/>
    <property type="molecule type" value="Genomic_DNA"/>
</dbReference>
<reference evidence="3 4" key="1">
    <citation type="journal article" date="2020" name="bioRxiv">
        <title>Sequence and annotation of 42 cannabis genomes reveals extensive copy number variation in cannabinoid synthesis and pathogen resistance genes.</title>
        <authorList>
            <person name="Mckernan K.J."/>
            <person name="Helbert Y."/>
            <person name="Kane L.T."/>
            <person name="Ebling H."/>
            <person name="Zhang L."/>
            <person name="Liu B."/>
            <person name="Eaton Z."/>
            <person name="Mclaughlin S."/>
            <person name="Kingan S."/>
            <person name="Baybayan P."/>
            <person name="Concepcion G."/>
            <person name="Jordan M."/>
            <person name="Riva A."/>
            <person name="Barbazuk W."/>
            <person name="Harkins T."/>
        </authorList>
    </citation>
    <scope>NUCLEOTIDE SEQUENCE [LARGE SCALE GENOMIC DNA]</scope>
    <source>
        <strain evidence="3 4">cv. Jamaican Lion 4</strain>
        <strain evidence="2">Father</strain>
        <strain evidence="1">Mother</strain>
        <tissue evidence="2">Leaf</tissue>
    </source>
</reference>
<dbReference type="EMBL" id="JAATIQ010000120">
    <property type="protein sequence ID" value="KAF4380505.1"/>
    <property type="molecule type" value="Genomic_DNA"/>
</dbReference>
<evidence type="ECO:0000313" key="1">
    <source>
        <dbReference type="EMBL" id="KAF4349863.1"/>
    </source>
</evidence>
<name>A0A7J6GC13_CANSA</name>
<proteinExistence type="predicted"/>
<gene>
    <name evidence="1" type="ORF">F8388_021763</name>
    <name evidence="2" type="ORF">G4B88_011751</name>
</gene>
<evidence type="ECO:0008006" key="5">
    <source>
        <dbReference type="Google" id="ProtNLM"/>
    </source>
</evidence>
<organism evidence="2 4">
    <name type="scientific">Cannabis sativa</name>
    <name type="common">Hemp</name>
    <name type="synonym">Marijuana</name>
    <dbReference type="NCBI Taxonomy" id="3483"/>
    <lineage>
        <taxon>Eukaryota</taxon>
        <taxon>Viridiplantae</taxon>
        <taxon>Streptophyta</taxon>
        <taxon>Embryophyta</taxon>
        <taxon>Tracheophyta</taxon>
        <taxon>Spermatophyta</taxon>
        <taxon>Magnoliopsida</taxon>
        <taxon>eudicotyledons</taxon>
        <taxon>Gunneridae</taxon>
        <taxon>Pentapetalae</taxon>
        <taxon>rosids</taxon>
        <taxon>fabids</taxon>
        <taxon>Rosales</taxon>
        <taxon>Cannabaceae</taxon>
        <taxon>Cannabis</taxon>
    </lineage>
</organism>
<comment type="caution">
    <text evidence="2">The sequence shown here is derived from an EMBL/GenBank/DDBJ whole genome shotgun (WGS) entry which is preliminary data.</text>
</comment>
<accession>A0A7J6GC13</accession>
<dbReference type="AlphaFoldDB" id="A0A7J6GC13"/>